<accession>A0ABU1U7E3</accession>
<name>A0ABU1U7E3_9MICC</name>
<sequence length="528" mass="53918">MTLLTIGRLTATARVSAADADRLAGRLDRLVAGATSVRLEAAVDALDLPPGDWCLRRLDLKLTLDPDRPDSALESDWAAAVAFAAAAAVGSGDAVHYRGPADALTDLLSSLARGNSDRSWAWRQLGLVGPDSEAGRAGTAAAAALTARPECLVEVVATAVRLVGAAAVHRLLGTRGWQELGSAVLRRFDASGSGALAGWIFDPGTGLMTHSGADPHSAAGLTGKTAAAPGTTKPARSSDSTSIGATSSTEAARRHAATVISGSSLARSFLDSGVRPGPAAAAWAVLCVAEQSPSTFSSAALLPALSAAALALSEPATGRLTGLAAGPSAARRADVDRPTQPPAAGNEGIHPERSSSPQTGNGPASGTALRTEWGGLFFLITTASTAGIPAPLCDEPLLTGRRFGWILRGILVRSCGVPGTDSAVQTLCGAEPHDDPASPAEAGLLSAYARRLNAATAAAMGSPNLDTAGARQLVQEIAWRRADIAAESGWIEVTFPMGAVDTAVRRAGLDLDPGWVPWLGRVVRYHYE</sequence>
<dbReference type="Proteomes" id="UP001252243">
    <property type="component" value="Unassembled WGS sequence"/>
</dbReference>
<feature type="compositionally biased region" description="Polar residues" evidence="1">
    <location>
        <begin position="354"/>
        <end position="364"/>
    </location>
</feature>
<protein>
    <submittedName>
        <fullName evidence="2">Uncharacterized protein</fullName>
    </submittedName>
</protein>
<reference evidence="2 3" key="1">
    <citation type="submission" date="2023-07" db="EMBL/GenBank/DDBJ databases">
        <title>Sorghum-associated microbial communities from plants grown in Nebraska, USA.</title>
        <authorList>
            <person name="Schachtman D."/>
        </authorList>
    </citation>
    <scope>NUCLEOTIDE SEQUENCE [LARGE SCALE GENOMIC DNA]</scope>
    <source>
        <strain evidence="2 3">BE167</strain>
    </source>
</reference>
<comment type="caution">
    <text evidence="2">The sequence shown here is derived from an EMBL/GenBank/DDBJ whole genome shotgun (WGS) entry which is preliminary data.</text>
</comment>
<dbReference type="EMBL" id="JAVDVQ010000001">
    <property type="protein sequence ID" value="MDR7081032.1"/>
    <property type="molecule type" value="Genomic_DNA"/>
</dbReference>
<keyword evidence="3" id="KW-1185">Reference proteome</keyword>
<evidence type="ECO:0000313" key="3">
    <source>
        <dbReference type="Proteomes" id="UP001252243"/>
    </source>
</evidence>
<evidence type="ECO:0000256" key="1">
    <source>
        <dbReference type="SAM" id="MobiDB-lite"/>
    </source>
</evidence>
<organism evidence="2 3">
    <name type="scientific">Arthrobacter ginsengisoli</name>
    <dbReference type="NCBI Taxonomy" id="1356565"/>
    <lineage>
        <taxon>Bacteria</taxon>
        <taxon>Bacillati</taxon>
        <taxon>Actinomycetota</taxon>
        <taxon>Actinomycetes</taxon>
        <taxon>Micrococcales</taxon>
        <taxon>Micrococcaceae</taxon>
        <taxon>Arthrobacter</taxon>
    </lineage>
</organism>
<dbReference type="RefSeq" id="WP_310049893.1">
    <property type="nucleotide sequence ID" value="NZ_JAVDVQ010000001.1"/>
</dbReference>
<feature type="compositionally biased region" description="Low complexity" evidence="1">
    <location>
        <begin position="218"/>
        <end position="249"/>
    </location>
</feature>
<evidence type="ECO:0000313" key="2">
    <source>
        <dbReference type="EMBL" id="MDR7081032.1"/>
    </source>
</evidence>
<proteinExistence type="predicted"/>
<feature type="region of interest" description="Disordered" evidence="1">
    <location>
        <begin position="323"/>
        <end position="366"/>
    </location>
</feature>
<feature type="region of interest" description="Disordered" evidence="1">
    <location>
        <begin position="213"/>
        <end position="251"/>
    </location>
</feature>
<gene>
    <name evidence="2" type="ORF">J2X01_000301</name>
</gene>